<dbReference type="AlphaFoldDB" id="A0A0G0W4U8"/>
<gene>
    <name evidence="2" type="ORF">UU59_C0014G0007</name>
</gene>
<dbReference type="EMBL" id="LCBF01000014">
    <property type="protein sequence ID" value="KKS07047.1"/>
    <property type="molecule type" value="Genomic_DNA"/>
</dbReference>
<accession>A0A0G0W4U8</accession>
<evidence type="ECO:0000313" key="2">
    <source>
        <dbReference type="EMBL" id="KKS07047.1"/>
    </source>
</evidence>
<evidence type="ECO:0000313" key="3">
    <source>
        <dbReference type="Proteomes" id="UP000034544"/>
    </source>
</evidence>
<keyword evidence="1" id="KW-0472">Membrane</keyword>
<keyword evidence="1" id="KW-0812">Transmembrane</keyword>
<dbReference type="Proteomes" id="UP000034544">
    <property type="component" value="Unassembled WGS sequence"/>
</dbReference>
<organism evidence="2 3">
    <name type="scientific">candidate division WWE3 bacterium GW2011_GWE1_41_27</name>
    <dbReference type="NCBI Taxonomy" id="1619131"/>
    <lineage>
        <taxon>Bacteria</taxon>
        <taxon>Katanobacteria</taxon>
    </lineage>
</organism>
<sequence length="396" mass="45223">MEKINSPEFENLSIQQKEEIILHHKRKFIKKVAIAVVAVSALIALTVFGLKLRKELIQDRVRFVSNPPAEAPVIVTPEENTETEKEYSNTTLQISFRYPAELKLTESFDTEKGEGKVEVLYSKDNNPEFLEGYKVTITVFSTKVRDLNQFASTRLEAMKLNCPDTATYSTIKEGMMGQYGSLNFQIDYCDGYFRNYYISFGEKFFEISRYYKGDIGFRQQYETATEEIIKTITLLPQRFDVSEFLKSVSDVESRVTFEYPSHLVNNCLVPMPTDTQYRVILSMCEEASKEAGVVIAIFALKKEATFESVTQTEINKMADDFFAAKGYPTQGNIERFEFNGETAVKVTGYSWKDAYYIFVNSEGARGNELVLIGVKEGSADFKTTIENILNSIKFRQ</sequence>
<evidence type="ECO:0000256" key="1">
    <source>
        <dbReference type="SAM" id="Phobius"/>
    </source>
</evidence>
<feature type="transmembrane region" description="Helical" evidence="1">
    <location>
        <begin position="32"/>
        <end position="50"/>
    </location>
</feature>
<keyword evidence="1" id="KW-1133">Transmembrane helix</keyword>
<proteinExistence type="predicted"/>
<comment type="caution">
    <text evidence="2">The sequence shown here is derived from an EMBL/GenBank/DDBJ whole genome shotgun (WGS) entry which is preliminary data.</text>
</comment>
<name>A0A0G0W4U8_UNCKA</name>
<protein>
    <submittedName>
        <fullName evidence="2">Uncharacterized protein</fullName>
    </submittedName>
</protein>
<reference evidence="2 3" key="1">
    <citation type="journal article" date="2015" name="Nature">
        <title>rRNA introns, odd ribosomes, and small enigmatic genomes across a large radiation of phyla.</title>
        <authorList>
            <person name="Brown C.T."/>
            <person name="Hug L.A."/>
            <person name="Thomas B.C."/>
            <person name="Sharon I."/>
            <person name="Castelle C.J."/>
            <person name="Singh A."/>
            <person name="Wilkins M.J."/>
            <person name="Williams K.H."/>
            <person name="Banfield J.F."/>
        </authorList>
    </citation>
    <scope>NUCLEOTIDE SEQUENCE [LARGE SCALE GENOMIC DNA]</scope>
</reference>